<dbReference type="RefSeq" id="WP_004615321.1">
    <property type="nucleotide sequence ID" value="NZ_APMP01000001.1"/>
</dbReference>
<sequence length="959" mass="97673" precursor="true">MISFDTSALLSYYQAKAGLTGAGASGSSTPTATGKPKAVVPTAPWLAAKTPPTSDLVRQALSGHKFVDEAANTSSLKGASPDYAKLFATYQALNTMSALVTQAGAKGETAGQIDGLQKALTRGLGEVGAYVQGLSLDQLRLSTGSVMTSDKASVGVPKATYTYQTDTLYTGQVDDEVPRFKGAVTFNVAVKSFGVTTNVAMDLSEMGSTPRTMGNVVAYMNNKLKDAGFRTSFSVQRQATQGQTMQVNGKTVTLPSTGDDFSLRINGDSTEQLTFSAPSAAPAVYVTTQSGDPDPDKNPLTNDGVIENTLSKYSAAGAGGGAGAGAPGGKVFTETLQGTISTVHKSVTGADGSVYMLADVATPVNGQTDINGQVIKGSSDTALLKYDSAGHLLYARTLGATDNASGLSLAVADDGSVAVAGSVTGRLDGAVNGPINSSDAGTTSDSFVTRYDSSGNEQWTVRRGSLDDDAATAVAFGSDGVLYVGGRTKAGLPGATSTDPSGGWDAYLTAYANDANGQPKSLFTQQFGTTENDSVSDIVVNGSQVIVGSKENGEAKLRSFDVSPNVVTENVNQLDQYGAMQNVAVTYTKSATLTAGATRDLGSLKGGDLVGLKIDNGQLYVGGYTANNLMSIGGATTAPQGGTDAFVGRMALDLGDTSADALTYYGGTGNDTVTGFDVSNGTAWLVGSAGANLDGQSTVGTKDGYVAQINVGTGAVDWSQRLTGKDGIATPTSVAVDKSGASALDVLGLPTGTMDYSQSDRITSATTARAGDTFQIRTRERGPLTTITIDAKDTLETLADKIKQATGYRAKVDISTSGSSNVLKISPASNSSTIEIVAGKGGTDVLKSLGLAGGVVRATKTDSNGKTVSADGGGPAYGLQLTPELDLTTDAGRKNATLVITRAMSQIRTAYRDVSNTALGLDSSGNSPTSGKTGGTVPAYLTNQIANYQAALDRLTGGG</sequence>
<dbReference type="PATRIC" id="fig|1292034.3.peg.259"/>
<dbReference type="PANTHER" id="PTHR35580">
    <property type="entry name" value="CELL SURFACE GLYCOPROTEIN (S-LAYER PROTEIN)-LIKE PROTEIN"/>
    <property type="match status" value="1"/>
</dbReference>
<dbReference type="EMBL" id="APMP01000001">
    <property type="protein sequence ID" value="ENZ83757.1"/>
    <property type="molecule type" value="Genomic_DNA"/>
</dbReference>
<dbReference type="STRING" id="1292034.OR37_00262"/>
<dbReference type="OrthoDB" id="7196243at2"/>
<dbReference type="AlphaFoldDB" id="R0ES07"/>
<keyword evidence="2" id="KW-1185">Reference proteome</keyword>
<dbReference type="InterPro" id="IPR011047">
    <property type="entry name" value="Quinoprotein_ADH-like_sf"/>
</dbReference>
<dbReference type="InterPro" id="IPR052918">
    <property type="entry name" value="Motility_Chemotaxis_Reg"/>
</dbReference>
<dbReference type="eggNOG" id="COG1520">
    <property type="taxonomic scope" value="Bacteria"/>
</dbReference>
<dbReference type="PANTHER" id="PTHR35580:SF1">
    <property type="entry name" value="PHYTASE-LIKE DOMAIN-CONTAINING PROTEIN"/>
    <property type="match status" value="1"/>
</dbReference>
<evidence type="ECO:0000313" key="2">
    <source>
        <dbReference type="Proteomes" id="UP000013063"/>
    </source>
</evidence>
<accession>R0ES07</accession>
<organism evidence="1 2">
    <name type="scientific">Caulobacter vibrioides OR37</name>
    <dbReference type="NCBI Taxonomy" id="1292034"/>
    <lineage>
        <taxon>Bacteria</taxon>
        <taxon>Pseudomonadati</taxon>
        <taxon>Pseudomonadota</taxon>
        <taxon>Alphaproteobacteria</taxon>
        <taxon>Caulobacterales</taxon>
        <taxon>Caulobacteraceae</taxon>
        <taxon>Caulobacter</taxon>
    </lineage>
</organism>
<protein>
    <recommendedName>
        <fullName evidence="3">Regulatory protein FlaEY</fullName>
    </recommendedName>
</protein>
<comment type="caution">
    <text evidence="1">The sequence shown here is derived from an EMBL/GenBank/DDBJ whole genome shotgun (WGS) entry which is preliminary data.</text>
</comment>
<proteinExistence type="predicted"/>
<evidence type="ECO:0000313" key="1">
    <source>
        <dbReference type="EMBL" id="ENZ83757.1"/>
    </source>
</evidence>
<gene>
    <name evidence="1" type="ORF">OR37_00262</name>
</gene>
<dbReference type="SUPFAM" id="SSF50998">
    <property type="entry name" value="Quinoprotein alcohol dehydrogenase-like"/>
    <property type="match status" value="1"/>
</dbReference>
<dbReference type="Proteomes" id="UP000013063">
    <property type="component" value="Unassembled WGS sequence"/>
</dbReference>
<name>R0ES07_CAUVI</name>
<reference evidence="1 2" key="1">
    <citation type="journal article" date="2013" name="Genome Announc.">
        <title>Draft Genome Sequence for Caulobacter sp. Strain OR37, a Bacterium Tolerant to Heavy Metals.</title>
        <authorList>
            <person name="Utturkar S.M."/>
            <person name="Bollmann A."/>
            <person name="Brzoska R.M."/>
            <person name="Klingeman D.M."/>
            <person name="Epstein S.E."/>
            <person name="Palumbo A.V."/>
            <person name="Brown S.D."/>
        </authorList>
    </citation>
    <scope>NUCLEOTIDE SEQUENCE [LARGE SCALE GENOMIC DNA]</scope>
    <source>
        <strain evidence="1 2">OR37</strain>
    </source>
</reference>
<evidence type="ECO:0008006" key="3">
    <source>
        <dbReference type="Google" id="ProtNLM"/>
    </source>
</evidence>